<keyword evidence="1" id="KW-0472">Membrane</keyword>
<feature type="transmembrane region" description="Helical" evidence="1">
    <location>
        <begin position="12"/>
        <end position="30"/>
    </location>
</feature>
<keyword evidence="1" id="KW-0812">Transmembrane</keyword>
<proteinExistence type="predicted"/>
<comment type="caution">
    <text evidence="2">The sequence shown here is derived from an EMBL/GenBank/DDBJ whole genome shotgun (WGS) entry which is preliminary data.</text>
</comment>
<evidence type="ECO:0000313" key="2">
    <source>
        <dbReference type="EMBL" id="GHE18778.1"/>
    </source>
</evidence>
<organism evidence="2 3">
    <name type="scientific">Nocardioides flavus</name>
    <name type="common">ex Wang et al. 2016</name>
    <dbReference type="NCBI Taxonomy" id="2058780"/>
    <lineage>
        <taxon>Bacteria</taxon>
        <taxon>Bacillati</taxon>
        <taxon>Actinomycetota</taxon>
        <taxon>Actinomycetes</taxon>
        <taxon>Propionibacteriales</taxon>
        <taxon>Nocardioidaceae</taxon>
        <taxon>Nocardioides</taxon>
    </lineage>
</organism>
<evidence type="ECO:0000313" key="3">
    <source>
        <dbReference type="Proteomes" id="UP000597341"/>
    </source>
</evidence>
<dbReference type="EMBL" id="BNAD01000013">
    <property type="protein sequence ID" value="GHE18778.1"/>
    <property type="molecule type" value="Genomic_DNA"/>
</dbReference>
<reference evidence="3" key="1">
    <citation type="journal article" date="2019" name="Int. J. Syst. Evol. Microbiol.">
        <title>The Global Catalogue of Microorganisms (GCM) 10K type strain sequencing project: providing services to taxonomists for standard genome sequencing and annotation.</title>
        <authorList>
            <consortium name="The Broad Institute Genomics Platform"/>
            <consortium name="The Broad Institute Genome Sequencing Center for Infectious Disease"/>
            <person name="Wu L."/>
            <person name="Ma J."/>
        </authorList>
    </citation>
    <scope>NUCLEOTIDE SEQUENCE [LARGE SCALE GENOMIC DNA]</scope>
    <source>
        <strain evidence="3">CGMCC 1.12791</strain>
    </source>
</reference>
<dbReference type="RefSeq" id="WP_191280673.1">
    <property type="nucleotide sequence ID" value="NZ_BNAD01000013.1"/>
</dbReference>
<evidence type="ECO:0000256" key="1">
    <source>
        <dbReference type="SAM" id="Phobius"/>
    </source>
</evidence>
<gene>
    <name evidence="2" type="ORF">GCM10011376_33880</name>
</gene>
<keyword evidence="1" id="KW-1133">Transmembrane helix</keyword>
<protein>
    <submittedName>
        <fullName evidence="2">Uncharacterized protein</fullName>
    </submittedName>
</protein>
<accession>A0ABQ3HM63</accession>
<name>A0ABQ3HM63_9ACTN</name>
<sequence length="63" mass="6755">MADRRSAGGSGQAGNAIYGIGMFGAWVYFWMQADGFWQHVLAILEGIVWPAFAVYDGLDALGA</sequence>
<dbReference type="Proteomes" id="UP000597341">
    <property type="component" value="Unassembled WGS sequence"/>
</dbReference>
<keyword evidence="3" id="KW-1185">Reference proteome</keyword>